<evidence type="ECO:0000256" key="3">
    <source>
        <dbReference type="ARBA" id="ARBA00022514"/>
    </source>
</evidence>
<dbReference type="PANTHER" id="PTHR11691">
    <property type="entry name" value="TYPE I INTERFERON"/>
    <property type="match status" value="1"/>
</dbReference>
<dbReference type="Pfam" id="PF00143">
    <property type="entry name" value="Interferon"/>
    <property type="match status" value="1"/>
</dbReference>
<evidence type="ECO:0000256" key="2">
    <source>
        <dbReference type="ARBA" id="ARBA00011033"/>
    </source>
</evidence>
<dbReference type="RefSeq" id="XP_030649844.1">
    <property type="nucleotide sequence ID" value="XM_030793984.1"/>
</dbReference>
<evidence type="ECO:0000256" key="1">
    <source>
        <dbReference type="ARBA" id="ARBA00004613"/>
    </source>
</evidence>
<dbReference type="GO" id="GO:0051607">
    <property type="term" value="P:defense response to virus"/>
    <property type="evidence" value="ECO:0007669"/>
    <property type="project" value="UniProtKB-KW"/>
</dbReference>
<dbReference type="GO" id="GO:0005615">
    <property type="term" value="C:extracellular space"/>
    <property type="evidence" value="ECO:0007669"/>
    <property type="project" value="UniProtKB-KW"/>
</dbReference>
<accession>A0A6J2WZY8</accession>
<keyword evidence="3" id="KW-0202">Cytokine</keyword>
<dbReference type="InterPro" id="IPR009079">
    <property type="entry name" value="4_helix_cytokine-like_core"/>
</dbReference>
<comment type="subcellular location">
    <subcellularLocation>
        <location evidence="1">Secreted</location>
    </subcellularLocation>
</comment>
<organism evidence="8 9">
    <name type="scientific">Chanos chanos</name>
    <name type="common">Milkfish</name>
    <name type="synonym">Mugil chanos</name>
    <dbReference type="NCBI Taxonomy" id="29144"/>
    <lineage>
        <taxon>Eukaryota</taxon>
        <taxon>Metazoa</taxon>
        <taxon>Chordata</taxon>
        <taxon>Craniata</taxon>
        <taxon>Vertebrata</taxon>
        <taxon>Euteleostomi</taxon>
        <taxon>Actinopterygii</taxon>
        <taxon>Neopterygii</taxon>
        <taxon>Teleostei</taxon>
        <taxon>Ostariophysi</taxon>
        <taxon>Gonorynchiformes</taxon>
        <taxon>Chanidae</taxon>
        <taxon>Chanos</taxon>
    </lineage>
</organism>
<dbReference type="Gene3D" id="1.20.1250.10">
    <property type="match status" value="1"/>
</dbReference>
<keyword evidence="8" id="KW-1185">Reference proteome</keyword>
<proteinExistence type="inferred from homology"/>
<keyword evidence="4" id="KW-0964">Secreted</keyword>
<dbReference type="PANTHER" id="PTHR11691:SF73">
    <property type="entry name" value="INTERFERON BETA"/>
    <property type="match status" value="1"/>
</dbReference>
<dbReference type="InParanoid" id="A0A6J2WZY8"/>
<reference evidence="9" key="1">
    <citation type="submission" date="2025-08" db="UniProtKB">
        <authorList>
            <consortium name="RefSeq"/>
        </authorList>
    </citation>
    <scope>IDENTIFICATION</scope>
</reference>
<dbReference type="AlphaFoldDB" id="A0A6J2WZY8"/>
<keyword evidence="5" id="KW-0732">Signal</keyword>
<protein>
    <submittedName>
        <fullName evidence="9">Interferon a3-like</fullName>
    </submittedName>
</protein>
<keyword evidence="7" id="KW-1015">Disulfide bond</keyword>
<dbReference type="SUPFAM" id="SSF47266">
    <property type="entry name" value="4-helical cytokines"/>
    <property type="match status" value="1"/>
</dbReference>
<gene>
    <name evidence="9" type="primary">LOC115829820</name>
</gene>
<comment type="similarity">
    <text evidence="2">Belongs to the alpha/beta interferon family.</text>
</comment>
<evidence type="ECO:0000313" key="9">
    <source>
        <dbReference type="RefSeq" id="XP_030649844.1"/>
    </source>
</evidence>
<evidence type="ECO:0000256" key="4">
    <source>
        <dbReference type="ARBA" id="ARBA00022525"/>
    </source>
</evidence>
<dbReference type="GO" id="GO:0005125">
    <property type="term" value="F:cytokine activity"/>
    <property type="evidence" value="ECO:0007669"/>
    <property type="project" value="UniProtKB-KW"/>
</dbReference>
<evidence type="ECO:0000256" key="5">
    <source>
        <dbReference type="ARBA" id="ARBA00022729"/>
    </source>
</evidence>
<sequence length="163" mass="19143">MNKTQCKPCNGIDRYRLVNKEALSLLRGMGKEISTEGEFIPRLPYSSIVKAQGEVKMWFLHETIDQIIRLFDGNLKAVSWNKRKLDNFLNVLDTLSNDLKACQEDLEMHAQFSYGRRLRKHFRKLRKDILKGQNYSARSWEVIRKTVETHLVMLDIIFATLKK</sequence>
<evidence type="ECO:0000256" key="7">
    <source>
        <dbReference type="ARBA" id="ARBA00023157"/>
    </source>
</evidence>
<dbReference type="GO" id="GO:0006955">
    <property type="term" value="P:immune response"/>
    <property type="evidence" value="ECO:0007669"/>
    <property type="project" value="UniProtKB-ARBA"/>
</dbReference>
<dbReference type="GeneID" id="115829820"/>
<evidence type="ECO:0000313" key="8">
    <source>
        <dbReference type="Proteomes" id="UP000504632"/>
    </source>
</evidence>
<dbReference type="OrthoDB" id="8924072at2759"/>
<keyword evidence="6" id="KW-0051">Antiviral defense</keyword>
<evidence type="ECO:0000256" key="6">
    <source>
        <dbReference type="ARBA" id="ARBA00023118"/>
    </source>
</evidence>
<dbReference type="Proteomes" id="UP000504632">
    <property type="component" value="Chromosome 16"/>
</dbReference>
<dbReference type="GO" id="GO:0005126">
    <property type="term" value="F:cytokine receptor binding"/>
    <property type="evidence" value="ECO:0007669"/>
    <property type="project" value="InterPro"/>
</dbReference>
<name>A0A6J2WZY8_CHACN</name>
<dbReference type="InterPro" id="IPR000471">
    <property type="entry name" value="Interferon_alpha/beta/delta"/>
</dbReference>